<reference evidence="8 9" key="1">
    <citation type="submission" date="2012-05" db="EMBL/GenBank/DDBJ databases">
        <title>Recombination and specialization in a pathogen metapopulation.</title>
        <authorList>
            <person name="Gardiner A."/>
            <person name="Kemen E."/>
            <person name="Schultz-Larsen T."/>
            <person name="MacLean D."/>
            <person name="Van Oosterhout C."/>
            <person name="Jones J.D.G."/>
        </authorList>
    </citation>
    <scope>NUCLEOTIDE SEQUENCE [LARGE SCALE GENOMIC DNA]</scope>
    <source>
        <strain evidence="8 9">Ac Nc2</strain>
    </source>
</reference>
<dbReference type="EMBL" id="CAIX01000141">
    <property type="protein sequence ID" value="CCI46790.1"/>
    <property type="molecule type" value="Genomic_DNA"/>
</dbReference>
<evidence type="ECO:0000256" key="4">
    <source>
        <dbReference type="ARBA" id="ARBA00022801"/>
    </source>
</evidence>
<keyword evidence="4" id="KW-0378">Hydrolase</keyword>
<dbReference type="PANTHER" id="PTHR34043:SF3">
    <property type="entry name" value="ALPHA_BETA-HYDROLASES SUPERFAMILY PROTEIN"/>
    <property type="match status" value="1"/>
</dbReference>
<evidence type="ECO:0000313" key="9">
    <source>
        <dbReference type="Proteomes" id="UP000053237"/>
    </source>
</evidence>
<evidence type="ECO:0000256" key="6">
    <source>
        <dbReference type="SAM" id="MobiDB-lite"/>
    </source>
</evidence>
<keyword evidence="2" id="KW-0964">Secreted</keyword>
<proteinExistence type="predicted"/>
<dbReference type="SUPFAM" id="SSF53474">
    <property type="entry name" value="alpha/beta-Hydrolases"/>
    <property type="match status" value="1"/>
</dbReference>
<keyword evidence="5" id="KW-0443">Lipid metabolism</keyword>
<organism evidence="8 9">
    <name type="scientific">Albugo candida</name>
    <dbReference type="NCBI Taxonomy" id="65357"/>
    <lineage>
        <taxon>Eukaryota</taxon>
        <taxon>Sar</taxon>
        <taxon>Stramenopiles</taxon>
        <taxon>Oomycota</taxon>
        <taxon>Peronosporomycetes</taxon>
        <taxon>Albuginales</taxon>
        <taxon>Albuginaceae</taxon>
        <taxon>Albugo</taxon>
    </lineage>
</organism>
<evidence type="ECO:0000256" key="2">
    <source>
        <dbReference type="ARBA" id="ARBA00022525"/>
    </source>
</evidence>
<dbReference type="Pfam" id="PF24708">
    <property type="entry name" value="Lip_C"/>
    <property type="match status" value="1"/>
</dbReference>
<feature type="region of interest" description="Disordered" evidence="6">
    <location>
        <begin position="383"/>
        <end position="408"/>
    </location>
</feature>
<evidence type="ECO:0000259" key="7">
    <source>
        <dbReference type="Pfam" id="PF24708"/>
    </source>
</evidence>
<name>A0A024GJ42_9STRA</name>
<evidence type="ECO:0000256" key="5">
    <source>
        <dbReference type="ARBA" id="ARBA00023098"/>
    </source>
</evidence>
<dbReference type="Proteomes" id="UP000053237">
    <property type="component" value="Unassembled WGS sequence"/>
</dbReference>
<dbReference type="Gene3D" id="3.40.50.1820">
    <property type="entry name" value="alpha/beta hydrolase"/>
    <property type="match status" value="1"/>
</dbReference>
<accession>A0A024GJ42</accession>
<comment type="subcellular location">
    <subcellularLocation>
        <location evidence="1">Secreted</location>
    </subcellularLocation>
</comment>
<feature type="domain" description="Lipase-like C-terminal" evidence="7">
    <location>
        <begin position="6"/>
        <end position="124"/>
    </location>
</feature>
<comment type="caution">
    <text evidence="8">The sequence shown here is derived from an EMBL/GenBank/DDBJ whole genome shotgun (WGS) entry which is preliminary data.</text>
</comment>
<dbReference type="GO" id="GO:0005576">
    <property type="term" value="C:extracellular region"/>
    <property type="evidence" value="ECO:0007669"/>
    <property type="project" value="UniProtKB-SubCell"/>
</dbReference>
<dbReference type="InterPro" id="IPR029058">
    <property type="entry name" value="AB_hydrolase_fold"/>
</dbReference>
<evidence type="ECO:0000256" key="1">
    <source>
        <dbReference type="ARBA" id="ARBA00004613"/>
    </source>
</evidence>
<dbReference type="STRING" id="65357.A0A024GJ42"/>
<dbReference type="GO" id="GO:0016787">
    <property type="term" value="F:hydrolase activity"/>
    <property type="evidence" value="ECO:0007669"/>
    <property type="project" value="UniProtKB-KW"/>
</dbReference>
<dbReference type="AlphaFoldDB" id="A0A024GJ42"/>
<dbReference type="PANTHER" id="PTHR34043">
    <property type="entry name" value="ALPHA/BETA-HYDROLASES SUPERFAMILY PROTEIN"/>
    <property type="match status" value="1"/>
</dbReference>
<sequence>MSCRTKFPVVFIHGVFGYGKTHPLWNWWLPYWPERVLEHLNPNHVITEVGILSSDHDRACEVFFQVYGGTVDYGEEHALRVGHERFGRVYAQGAFPQWNQENPVHLVGHSFGATTAIELYQLLCKDAFHVGSNYKWVRSITCIAGPLSGTTLTHALGVREDSVTRYGIAHMLSIAINIWFKLAHDYPILNNVWDIRMDQWKSQTASFSSAFSHANPVLRSLDLAVFSAVPAIRVRLNGTLENMDKLHLLSIATSAGNMAIPFKEITLVVGLLFLFMVSRANQSANRLQCILSCVRQYRRGRTLTAGILLLLLGGRVSMFNYAKSPTMYWLSWLIRRASRKLHELSSKGLDFDTWNHNDGAVNIHSMLYPRMAKPAAALEESLLSSQKRKDIRESTSESTDAGTDDPELIDDTEKCLDASALLSRCASHLSLDSLTCNSEISSARDNSTVPQFMSETSKARLQKGHWYVYRVDSNHLTGMFWDGEAVSLYQNLFRLIAHHYEASN</sequence>
<dbReference type="InterPro" id="IPR056304">
    <property type="entry name" value="Lip-like_C"/>
</dbReference>
<protein>
    <recommendedName>
        <fullName evidence="7">Lipase-like C-terminal domain-containing protein</fullName>
    </recommendedName>
</protein>
<dbReference type="OrthoDB" id="206848at2759"/>
<dbReference type="InParanoid" id="A0A024GJ42"/>
<dbReference type="GO" id="GO:0006629">
    <property type="term" value="P:lipid metabolic process"/>
    <property type="evidence" value="ECO:0007669"/>
    <property type="project" value="UniProtKB-KW"/>
</dbReference>
<evidence type="ECO:0000256" key="3">
    <source>
        <dbReference type="ARBA" id="ARBA00022729"/>
    </source>
</evidence>
<keyword evidence="9" id="KW-1185">Reference proteome</keyword>
<keyword evidence="3" id="KW-0732">Signal</keyword>
<evidence type="ECO:0000313" key="8">
    <source>
        <dbReference type="EMBL" id="CCI46790.1"/>
    </source>
</evidence>
<gene>
    <name evidence="8" type="ORF">BN9_077450</name>
</gene>